<organism evidence="1 2">
    <name type="scientific">Dermacentor silvarum</name>
    <name type="common">Tick</name>
    <dbReference type="NCBI Taxonomy" id="543639"/>
    <lineage>
        <taxon>Eukaryota</taxon>
        <taxon>Metazoa</taxon>
        <taxon>Ecdysozoa</taxon>
        <taxon>Arthropoda</taxon>
        <taxon>Chelicerata</taxon>
        <taxon>Arachnida</taxon>
        <taxon>Acari</taxon>
        <taxon>Parasitiformes</taxon>
        <taxon>Ixodida</taxon>
        <taxon>Ixodoidea</taxon>
        <taxon>Ixodidae</taxon>
        <taxon>Rhipicephalinae</taxon>
        <taxon>Dermacentor</taxon>
    </lineage>
</organism>
<dbReference type="EMBL" id="CM023480">
    <property type="protein sequence ID" value="KAH7971211.1"/>
    <property type="molecule type" value="Genomic_DNA"/>
</dbReference>
<protein>
    <submittedName>
        <fullName evidence="1">Uncharacterized protein</fullName>
    </submittedName>
</protein>
<name>A0ACB8DKS2_DERSI</name>
<proteinExistence type="predicted"/>
<accession>A0ACB8DKS2</accession>
<evidence type="ECO:0000313" key="1">
    <source>
        <dbReference type="EMBL" id="KAH7971211.1"/>
    </source>
</evidence>
<keyword evidence="2" id="KW-1185">Reference proteome</keyword>
<comment type="caution">
    <text evidence="1">The sequence shown here is derived from an EMBL/GenBank/DDBJ whole genome shotgun (WGS) entry which is preliminary data.</text>
</comment>
<reference evidence="1" key="1">
    <citation type="submission" date="2020-05" db="EMBL/GenBank/DDBJ databases">
        <title>Large-scale comparative analyses of tick genomes elucidate their genetic diversity and vector capacities.</title>
        <authorList>
            <person name="Jia N."/>
            <person name="Wang J."/>
            <person name="Shi W."/>
            <person name="Du L."/>
            <person name="Sun Y."/>
            <person name="Zhan W."/>
            <person name="Jiang J."/>
            <person name="Wang Q."/>
            <person name="Zhang B."/>
            <person name="Ji P."/>
            <person name="Sakyi L.B."/>
            <person name="Cui X."/>
            <person name="Yuan T."/>
            <person name="Jiang B."/>
            <person name="Yang W."/>
            <person name="Lam T.T.-Y."/>
            <person name="Chang Q."/>
            <person name="Ding S."/>
            <person name="Wang X."/>
            <person name="Zhu J."/>
            <person name="Ruan X."/>
            <person name="Zhao L."/>
            <person name="Wei J."/>
            <person name="Que T."/>
            <person name="Du C."/>
            <person name="Cheng J."/>
            <person name="Dai P."/>
            <person name="Han X."/>
            <person name="Huang E."/>
            <person name="Gao Y."/>
            <person name="Liu J."/>
            <person name="Shao H."/>
            <person name="Ye R."/>
            <person name="Li L."/>
            <person name="Wei W."/>
            <person name="Wang X."/>
            <person name="Wang C."/>
            <person name="Yang T."/>
            <person name="Huo Q."/>
            <person name="Li W."/>
            <person name="Guo W."/>
            <person name="Chen H."/>
            <person name="Zhou L."/>
            <person name="Ni X."/>
            <person name="Tian J."/>
            <person name="Zhou Y."/>
            <person name="Sheng Y."/>
            <person name="Liu T."/>
            <person name="Pan Y."/>
            <person name="Xia L."/>
            <person name="Li J."/>
            <person name="Zhao F."/>
            <person name="Cao W."/>
        </authorList>
    </citation>
    <scope>NUCLEOTIDE SEQUENCE</scope>
    <source>
        <strain evidence="1">Dsil-2018</strain>
    </source>
</reference>
<dbReference type="Proteomes" id="UP000821865">
    <property type="component" value="Chromosome 11"/>
</dbReference>
<evidence type="ECO:0000313" key="2">
    <source>
        <dbReference type="Proteomes" id="UP000821865"/>
    </source>
</evidence>
<gene>
    <name evidence="1" type="ORF">HPB49_020302</name>
</gene>
<sequence length="126" mass="13818">MEYSFGSTGIDICPAGKTIHQEPDRVISLGCTELPHGVFLDYIRELAEYAYEGSTYDLFRHNCNNFSQDVAFFLTGNSIPAEILELPDEFLRTPLGSMLVSFIERLSSAVDKAPDQDSTGGGSSKS</sequence>